<keyword evidence="6 9" id="KW-0472">Membrane</keyword>
<dbReference type="OrthoDB" id="5975336at2759"/>
<dbReference type="PANTHER" id="PTHR24238:SF69">
    <property type="entry name" value="G-PROTEIN COUPLED RECEPTOR 165"/>
    <property type="match status" value="1"/>
</dbReference>
<comment type="similarity">
    <text evidence="2">Belongs to the G-protein coupled receptor 1 family.</text>
</comment>
<feature type="transmembrane region" description="Helical" evidence="9">
    <location>
        <begin position="318"/>
        <end position="336"/>
    </location>
</feature>
<feature type="transmembrane region" description="Helical" evidence="9">
    <location>
        <begin position="356"/>
        <end position="379"/>
    </location>
</feature>
<evidence type="ECO:0000259" key="10">
    <source>
        <dbReference type="PROSITE" id="PS50262"/>
    </source>
</evidence>
<feature type="domain" description="G-protein coupled receptors family 1 profile" evidence="10">
    <location>
        <begin position="58"/>
        <end position="376"/>
    </location>
</feature>
<evidence type="ECO:0000313" key="12">
    <source>
        <dbReference type="Proteomes" id="UP000807504"/>
    </source>
</evidence>
<reference evidence="11" key="1">
    <citation type="journal article" date="2020" name="bioRxiv">
        <title>Chromosome-level reference genome of the European wasp spider Argiope bruennichi: a resource for studies on range expansion and evolutionary adaptation.</title>
        <authorList>
            <person name="Sheffer M.M."/>
            <person name="Hoppe A."/>
            <person name="Krehenwinkel H."/>
            <person name="Uhl G."/>
            <person name="Kuss A.W."/>
            <person name="Jensen L."/>
            <person name="Jensen C."/>
            <person name="Gillespie R.G."/>
            <person name="Hoff K.J."/>
            <person name="Prost S."/>
        </authorList>
    </citation>
    <scope>NUCLEOTIDE SEQUENCE</scope>
</reference>
<keyword evidence="12" id="KW-1185">Reference proteome</keyword>
<feature type="transmembrane region" description="Helical" evidence="9">
    <location>
        <begin position="152"/>
        <end position="174"/>
    </location>
</feature>
<dbReference type="GO" id="GO:0005886">
    <property type="term" value="C:plasma membrane"/>
    <property type="evidence" value="ECO:0007669"/>
    <property type="project" value="TreeGrafter"/>
</dbReference>
<dbReference type="AlphaFoldDB" id="A0A8T0F926"/>
<protein>
    <submittedName>
        <fullName evidence="11">Orexin receptor type 1 like protein</fullName>
    </submittedName>
</protein>
<dbReference type="Pfam" id="PF00001">
    <property type="entry name" value="7tm_1"/>
    <property type="match status" value="1"/>
</dbReference>
<evidence type="ECO:0000256" key="1">
    <source>
        <dbReference type="ARBA" id="ARBA00004141"/>
    </source>
</evidence>
<feature type="transmembrane region" description="Helical" evidence="9">
    <location>
        <begin position="43"/>
        <end position="63"/>
    </location>
</feature>
<dbReference type="PRINTS" id="PR00237">
    <property type="entry name" value="GPCRRHODOPSN"/>
</dbReference>
<gene>
    <name evidence="11" type="ORF">HNY73_011027</name>
</gene>
<evidence type="ECO:0000256" key="3">
    <source>
        <dbReference type="ARBA" id="ARBA00022692"/>
    </source>
</evidence>
<feature type="transmembrane region" description="Helical" evidence="9">
    <location>
        <begin position="123"/>
        <end position="140"/>
    </location>
</feature>
<evidence type="ECO:0000256" key="7">
    <source>
        <dbReference type="ARBA" id="ARBA00023170"/>
    </source>
</evidence>
<evidence type="ECO:0000256" key="4">
    <source>
        <dbReference type="ARBA" id="ARBA00022989"/>
    </source>
</evidence>
<sequence>MVLKEIPDRYLGMIIHFLMNFHNDTSEFRRPHLRKSFKNSYKFFLFMYGILTVAGFISNLLLLRKLFIRRHYKISMYKYLAFNALNDVVKCVVVLPLALSTTLIQNWVYGSFFCYLFPMLQDIPFHATMLTFLLTAFDRYRQTVYPLKQPVPVFLSMVGVWTATVFAVLPYAVYTRYLDLEIYFGAQFKGTGICAINVDDNIEEYIRGLFIIMYVLPLGLLAFLHIKTSEEIKSRQMAYTVSFHDVSLPRSHENDSVRSLRPNIIQDENPRPATLAVPDEFPIACQRFDSPQERVLHFSTDTINSDEKDWALEKQMQSFLATAVTTYAICLLPLNLVRLLKHVVYETYENSFHFDISFITVVWLAFVPTVSTPVIFLLWQHSGVHQSSISRYLRLGRSSDVSGSVYNIEKKNSFVEKPANESNTI</sequence>
<dbReference type="Proteomes" id="UP000807504">
    <property type="component" value="Unassembled WGS sequence"/>
</dbReference>
<proteinExistence type="inferred from homology"/>
<dbReference type="InterPro" id="IPR017452">
    <property type="entry name" value="GPCR_Rhodpsn_7TM"/>
</dbReference>
<dbReference type="GO" id="GO:0008188">
    <property type="term" value="F:neuropeptide receptor activity"/>
    <property type="evidence" value="ECO:0007669"/>
    <property type="project" value="TreeGrafter"/>
</dbReference>
<keyword evidence="3 9" id="KW-0812">Transmembrane</keyword>
<dbReference type="SUPFAM" id="SSF81321">
    <property type="entry name" value="Family A G protein-coupled receptor-like"/>
    <property type="match status" value="1"/>
</dbReference>
<evidence type="ECO:0000313" key="11">
    <source>
        <dbReference type="EMBL" id="KAF8785503.1"/>
    </source>
</evidence>
<dbReference type="InterPro" id="IPR000276">
    <property type="entry name" value="GPCR_Rhodpsn"/>
</dbReference>
<dbReference type="PANTHER" id="PTHR24238">
    <property type="entry name" value="G-PROTEIN COUPLED RECEPTOR"/>
    <property type="match status" value="1"/>
</dbReference>
<keyword evidence="7 11" id="KW-0675">Receptor</keyword>
<reference evidence="11" key="2">
    <citation type="submission" date="2020-06" db="EMBL/GenBank/DDBJ databases">
        <authorList>
            <person name="Sheffer M."/>
        </authorList>
    </citation>
    <scope>NUCLEOTIDE SEQUENCE</scope>
</reference>
<keyword evidence="5" id="KW-0297">G-protein coupled receptor</keyword>
<comment type="caution">
    <text evidence="11">The sequence shown here is derived from an EMBL/GenBank/DDBJ whole genome shotgun (WGS) entry which is preliminary data.</text>
</comment>
<evidence type="ECO:0000256" key="5">
    <source>
        <dbReference type="ARBA" id="ARBA00023040"/>
    </source>
</evidence>
<dbReference type="Gene3D" id="1.20.1070.10">
    <property type="entry name" value="Rhodopsin 7-helix transmembrane proteins"/>
    <property type="match status" value="1"/>
</dbReference>
<dbReference type="PROSITE" id="PS50262">
    <property type="entry name" value="G_PROTEIN_RECEP_F1_2"/>
    <property type="match status" value="1"/>
</dbReference>
<feature type="transmembrane region" description="Helical" evidence="9">
    <location>
        <begin position="205"/>
        <end position="226"/>
    </location>
</feature>
<keyword evidence="4 9" id="KW-1133">Transmembrane helix</keyword>
<evidence type="ECO:0000256" key="6">
    <source>
        <dbReference type="ARBA" id="ARBA00023136"/>
    </source>
</evidence>
<comment type="subcellular location">
    <subcellularLocation>
        <location evidence="1">Membrane</location>
        <topology evidence="1">Multi-pass membrane protein</topology>
    </subcellularLocation>
</comment>
<accession>A0A8T0F926</accession>
<feature type="transmembrane region" description="Helical" evidence="9">
    <location>
        <begin position="84"/>
        <end position="103"/>
    </location>
</feature>
<name>A0A8T0F926_ARGBR</name>
<organism evidence="11 12">
    <name type="scientific">Argiope bruennichi</name>
    <name type="common">Wasp spider</name>
    <name type="synonym">Aranea bruennichi</name>
    <dbReference type="NCBI Taxonomy" id="94029"/>
    <lineage>
        <taxon>Eukaryota</taxon>
        <taxon>Metazoa</taxon>
        <taxon>Ecdysozoa</taxon>
        <taxon>Arthropoda</taxon>
        <taxon>Chelicerata</taxon>
        <taxon>Arachnida</taxon>
        <taxon>Araneae</taxon>
        <taxon>Araneomorphae</taxon>
        <taxon>Entelegynae</taxon>
        <taxon>Araneoidea</taxon>
        <taxon>Araneidae</taxon>
        <taxon>Argiope</taxon>
    </lineage>
</organism>
<keyword evidence="8" id="KW-0807">Transducer</keyword>
<evidence type="ECO:0000256" key="2">
    <source>
        <dbReference type="ARBA" id="ARBA00010663"/>
    </source>
</evidence>
<dbReference type="OMA" id="EQYLGHQ"/>
<evidence type="ECO:0000256" key="9">
    <source>
        <dbReference type="SAM" id="Phobius"/>
    </source>
</evidence>
<evidence type="ECO:0000256" key="8">
    <source>
        <dbReference type="ARBA" id="ARBA00023224"/>
    </source>
</evidence>
<dbReference type="EMBL" id="JABXBU010000030">
    <property type="protein sequence ID" value="KAF8785503.1"/>
    <property type="molecule type" value="Genomic_DNA"/>
</dbReference>